<feature type="transmembrane region" description="Helical" evidence="5">
    <location>
        <begin position="12"/>
        <end position="34"/>
    </location>
</feature>
<dbReference type="Pfam" id="PF01490">
    <property type="entry name" value="Aa_trans"/>
    <property type="match status" value="1"/>
</dbReference>
<dbReference type="PANTHER" id="PTHR22950">
    <property type="entry name" value="AMINO ACID TRANSPORTER"/>
    <property type="match status" value="1"/>
</dbReference>
<gene>
    <name evidence="7" type="ORF">ACAT0790_LOCUS34920</name>
</gene>
<accession>A0A7S1WAZ8</accession>
<evidence type="ECO:0000256" key="1">
    <source>
        <dbReference type="ARBA" id="ARBA00004141"/>
    </source>
</evidence>
<feature type="transmembrane region" description="Helical" evidence="5">
    <location>
        <begin position="40"/>
        <end position="70"/>
    </location>
</feature>
<dbReference type="GO" id="GO:0016020">
    <property type="term" value="C:membrane"/>
    <property type="evidence" value="ECO:0007669"/>
    <property type="project" value="UniProtKB-SubCell"/>
</dbReference>
<feature type="transmembrane region" description="Helical" evidence="5">
    <location>
        <begin position="334"/>
        <end position="354"/>
    </location>
</feature>
<feature type="transmembrane region" description="Helical" evidence="5">
    <location>
        <begin position="360"/>
        <end position="380"/>
    </location>
</feature>
<keyword evidence="3 5" id="KW-1133">Transmembrane helix</keyword>
<evidence type="ECO:0000256" key="3">
    <source>
        <dbReference type="ARBA" id="ARBA00022989"/>
    </source>
</evidence>
<evidence type="ECO:0000256" key="2">
    <source>
        <dbReference type="ARBA" id="ARBA00022692"/>
    </source>
</evidence>
<feature type="transmembrane region" description="Helical" evidence="5">
    <location>
        <begin position="137"/>
        <end position="153"/>
    </location>
</feature>
<comment type="subcellular location">
    <subcellularLocation>
        <location evidence="1">Membrane</location>
        <topology evidence="1">Multi-pass membrane protein</topology>
    </subcellularLocation>
</comment>
<proteinExistence type="predicted"/>
<evidence type="ECO:0000313" key="7">
    <source>
        <dbReference type="EMBL" id="CAD9157743.1"/>
    </source>
</evidence>
<dbReference type="EMBL" id="HBGE01058068">
    <property type="protein sequence ID" value="CAD9157743.1"/>
    <property type="molecule type" value="Transcribed_RNA"/>
</dbReference>
<evidence type="ECO:0000256" key="5">
    <source>
        <dbReference type="SAM" id="Phobius"/>
    </source>
</evidence>
<evidence type="ECO:0000259" key="6">
    <source>
        <dbReference type="Pfam" id="PF01490"/>
    </source>
</evidence>
<feature type="transmembrane region" description="Helical" evidence="5">
    <location>
        <begin position="105"/>
        <end position="125"/>
    </location>
</feature>
<evidence type="ECO:0000256" key="4">
    <source>
        <dbReference type="ARBA" id="ARBA00023136"/>
    </source>
</evidence>
<keyword evidence="4 5" id="KW-0472">Membrane</keyword>
<protein>
    <recommendedName>
        <fullName evidence="6">Amino acid transporter transmembrane domain-containing protein</fullName>
    </recommendedName>
</protein>
<feature type="transmembrane region" description="Helical" evidence="5">
    <location>
        <begin position="400"/>
        <end position="423"/>
    </location>
</feature>
<organism evidence="7">
    <name type="scientific">Alexandrium catenella</name>
    <name type="common">Red tide dinoflagellate</name>
    <name type="synonym">Gonyaulax catenella</name>
    <dbReference type="NCBI Taxonomy" id="2925"/>
    <lineage>
        <taxon>Eukaryota</taxon>
        <taxon>Sar</taxon>
        <taxon>Alveolata</taxon>
        <taxon>Dinophyceae</taxon>
        <taxon>Gonyaulacales</taxon>
        <taxon>Pyrocystaceae</taxon>
        <taxon>Alexandrium</taxon>
    </lineage>
</organism>
<feature type="transmembrane region" description="Helical" evidence="5">
    <location>
        <begin position="165"/>
        <end position="186"/>
    </location>
</feature>
<sequence length="437" mass="46456">MGEAVATTRQGVSFNDAVITIVINATGCAIVLFPKIMADVGIVVAPILCATCALTCLECGIMICGACTIAEKSLGAERINTYEALAEAISGTRGKRFLTVTKNSVFMGTLIAYIQLSVDSMASFIPGGSEDSRVLFLLRYAVILPIFSFLAMLTDLQQLAKFSTVGIIAVIVECGCIMVGGVYLGMYTPCDAEVGGCIKYDVLPDKPLGEMPGVFGKYLAVFLFSYAILATVPVLRSQLAEPEQMHPILSRAFLILGFLYCTVMGLGYMGFGSDAPDNVIQGLAVHFPVVGLLASGAILINIVISAPLTIFCIVTAFEASGESAVHTPLSMPNVLFRIGLIILACVIGAILPYITEIIGVVASLFACCNNILFPMTFHYVGRQQASVQPLNPAWRRVKYFSALTVGLIVLVFGFSGSVMALMAKLQEDSKLNDVVTA</sequence>
<reference evidence="7" key="1">
    <citation type="submission" date="2021-01" db="EMBL/GenBank/DDBJ databases">
        <authorList>
            <person name="Corre E."/>
            <person name="Pelletier E."/>
            <person name="Niang G."/>
            <person name="Scheremetjew M."/>
            <person name="Finn R."/>
            <person name="Kale V."/>
            <person name="Holt S."/>
            <person name="Cochrane G."/>
            <person name="Meng A."/>
            <person name="Brown T."/>
            <person name="Cohen L."/>
        </authorList>
    </citation>
    <scope>NUCLEOTIDE SEQUENCE</scope>
    <source>
        <strain evidence="7">OF101</strain>
    </source>
</reference>
<dbReference type="AlphaFoldDB" id="A0A7S1WAZ8"/>
<name>A0A7S1WAZ8_ALECA</name>
<dbReference type="InterPro" id="IPR013057">
    <property type="entry name" value="AA_transpt_TM"/>
</dbReference>
<feature type="transmembrane region" description="Helical" evidence="5">
    <location>
        <begin position="215"/>
        <end position="236"/>
    </location>
</feature>
<keyword evidence="2 5" id="KW-0812">Transmembrane</keyword>
<feature type="transmembrane region" description="Helical" evidence="5">
    <location>
        <begin position="289"/>
        <end position="314"/>
    </location>
</feature>
<feature type="domain" description="Amino acid transporter transmembrane" evidence="6">
    <location>
        <begin position="13"/>
        <end position="418"/>
    </location>
</feature>
<dbReference type="GO" id="GO:0015179">
    <property type="term" value="F:L-amino acid transmembrane transporter activity"/>
    <property type="evidence" value="ECO:0007669"/>
    <property type="project" value="TreeGrafter"/>
</dbReference>
<feature type="transmembrane region" description="Helical" evidence="5">
    <location>
        <begin position="248"/>
        <end position="269"/>
    </location>
</feature>